<evidence type="ECO:0000256" key="1">
    <source>
        <dbReference type="ARBA" id="ARBA00004138"/>
    </source>
</evidence>
<accession>A0A146KFR1</accession>
<name>A0A146KFR1_9EUKA</name>
<dbReference type="InterPro" id="IPR050630">
    <property type="entry name" value="WD_repeat_EMAP"/>
</dbReference>
<dbReference type="InterPro" id="IPR015943">
    <property type="entry name" value="WD40/YVTN_repeat-like_dom_sf"/>
</dbReference>
<evidence type="ECO:0000256" key="2">
    <source>
        <dbReference type="ARBA" id="ARBA00022574"/>
    </source>
</evidence>
<keyword evidence="3" id="KW-0677">Repeat</keyword>
<evidence type="ECO:0000313" key="5">
    <source>
        <dbReference type="EMBL" id="JAP94316.1"/>
    </source>
</evidence>
<dbReference type="InterPro" id="IPR011992">
    <property type="entry name" value="EF-hand-dom_pair"/>
</dbReference>
<dbReference type="SUPFAM" id="SSF50978">
    <property type="entry name" value="WD40 repeat-like"/>
    <property type="match status" value="1"/>
</dbReference>
<evidence type="ECO:0000256" key="3">
    <source>
        <dbReference type="ARBA" id="ARBA00022737"/>
    </source>
</evidence>
<keyword evidence="5" id="KW-0969">Cilium</keyword>
<sequence>MIIVWDSQQLKPVRTYRLQHSVLRMDLSDDGALIAILTDSSPQQLQIFEWAASSELPLVKAVIQPNLGLQRDIRFNPSDYRQLVTNSAFKTTFWSWVELVKQNLTEQFLQQYSPDTNDFKTQPSAFTVSCFLPKTNAALTATVAGEVVLWDCEPSQQKRAVKLLILHTSNQSCQQVLPQGEIQSKNEQILFEPPSVDYLVPGPQFVQAIKTNNKNMMLKSYYEYLTEAFQQSQQMTSTATQSFTQAITYMHAKHDGFVITGGLDGSVRMFDFRLRLLSWYENLEAGPITSISIVMPLQAQIDNQLSQAAVQLLPGTMQPDKKQDQLKQQFGSVILRDFIVGTQRGSIILVPAAVFELVEPEKRRGQPLYQGLPGKVTAQFVSQKQEENEKPLQYIATDRGDVLVFDYQKNQILTSQSLVGDINASNGAKLKGTLAQRHSEGFEQCSFLLANHPLKKIKTMRYPHVTSMELQGSLLVCGTSLGSCLLLDAKNLNLLSSFSHLSTLKQFVPAAIFQKEEKDFSQQIPAQIKFVKISQGDVIVTVDEVGLLTVLSKTDFQQQKMDLTTGRFQDSTVNEKQPLTQNLLQNPPKFVTEFEEAVDKEEKRTAADVRIHPAALLARANQKRREAASSAGQWQNLGKVQVSSVGVTGCMFLAVDLYDETLNKQIKRKRDQLVLIAKDRFLTIIDIQKTVEAIEPDRVVVDRRFRLDQEATPTAICFLKQPPKYFDDEQAFMNEIQHEGNLKSEINQVLLSLQSEKYGLVNATMRPELQPVDQRDLLVIANDQYKLQLRQLQRFSSSSEVSSRTVITTTQAITNPTQQTHFFMGGYNTQYPLLQVIKSNDKANEDPPIASGVNFCQNSRLAGPLPLRKTVTGPTFAQHLSQMVQIDYEMSNNDFMSKQTVNDKFKYRTDFEILNQAGAVRHKCQYIAFSTPEKVIGVMRTPLDGAPHRYVGIIASAGQILQIDVAFCLQNESDGTTYLISSGCEDCCSFLWEIDYSALDLTIDTQVQQDFSNLDPFLSQIQGGSSGDYYALIQQYFSYSQIYISEQKGQSPSENARAPVSMLGDMLRALGVFINNEHLQNAIAEVTEEEVRQKRLQFYLFLVKKAYNTKKLPPPFDQRSEISKLLEFDKNDLKPFMNQQLSLLNPLLADLKAFDEYWEEEKGANEQFEQTLWEAIGGNEITISLDDFVRILVNYRKVQIPGFEALKQAFDIIGAKGGMVDKATFLNTLQEFGEKLTMEDLENFLKELTAKGLPVQYPDHLSAEEFGRKYLQMELQEELEVPEQGEEMEE</sequence>
<dbReference type="PANTHER" id="PTHR13720:SF13">
    <property type="entry name" value="CILIA- AND FLAGELLA-ASSOCIATED PROTEIN 251"/>
    <property type="match status" value="1"/>
</dbReference>
<protein>
    <submittedName>
        <fullName evidence="5">Putative flagellar associated protein</fullName>
    </submittedName>
</protein>
<comment type="subcellular location">
    <subcellularLocation>
        <location evidence="1">Cell projection</location>
        <location evidence="1">Cilium</location>
    </subcellularLocation>
</comment>
<dbReference type="Gene3D" id="2.130.10.10">
    <property type="entry name" value="YVTN repeat-like/Quinoprotein amine dehydrogenase"/>
    <property type="match status" value="2"/>
</dbReference>
<keyword evidence="4" id="KW-0966">Cell projection</keyword>
<dbReference type="PANTHER" id="PTHR13720">
    <property type="entry name" value="WD-40 REPEAT PROTEIN"/>
    <property type="match status" value="1"/>
</dbReference>
<reference evidence="5" key="1">
    <citation type="submission" date="2015-07" db="EMBL/GenBank/DDBJ databases">
        <title>Adaptation to a free-living lifestyle via gene acquisitions in the diplomonad Trepomonas sp. PC1.</title>
        <authorList>
            <person name="Xu F."/>
            <person name="Jerlstrom-Hultqvist J."/>
            <person name="Kolisko M."/>
            <person name="Simpson A.G.B."/>
            <person name="Roger A.J."/>
            <person name="Svard S.G."/>
            <person name="Andersson J.O."/>
        </authorList>
    </citation>
    <scope>NUCLEOTIDE SEQUENCE</scope>
    <source>
        <strain evidence="5">PC1</strain>
    </source>
</reference>
<gene>
    <name evidence="5" type="ORF">TPC1_13079</name>
</gene>
<dbReference type="SUPFAM" id="SSF47473">
    <property type="entry name" value="EF-hand"/>
    <property type="match status" value="1"/>
</dbReference>
<evidence type="ECO:0000256" key="4">
    <source>
        <dbReference type="ARBA" id="ARBA00023273"/>
    </source>
</evidence>
<dbReference type="InterPro" id="IPR036322">
    <property type="entry name" value="WD40_repeat_dom_sf"/>
</dbReference>
<dbReference type="EMBL" id="GDID01002290">
    <property type="protein sequence ID" value="JAP94316.1"/>
    <property type="molecule type" value="Transcribed_RNA"/>
</dbReference>
<dbReference type="GO" id="GO:0031514">
    <property type="term" value="C:motile cilium"/>
    <property type="evidence" value="ECO:0007669"/>
    <property type="project" value="TreeGrafter"/>
</dbReference>
<dbReference type="Gene3D" id="1.10.238.10">
    <property type="entry name" value="EF-hand"/>
    <property type="match status" value="1"/>
</dbReference>
<keyword evidence="2" id="KW-0853">WD repeat</keyword>
<keyword evidence="5" id="KW-0282">Flagellum</keyword>
<proteinExistence type="predicted"/>
<organism evidence="5">
    <name type="scientific">Trepomonas sp. PC1</name>
    <dbReference type="NCBI Taxonomy" id="1076344"/>
    <lineage>
        <taxon>Eukaryota</taxon>
        <taxon>Metamonada</taxon>
        <taxon>Diplomonadida</taxon>
        <taxon>Hexamitidae</taxon>
        <taxon>Hexamitinae</taxon>
        <taxon>Trepomonas</taxon>
    </lineage>
</organism>